<feature type="transmembrane region" description="Helical" evidence="2">
    <location>
        <begin position="32"/>
        <end position="60"/>
    </location>
</feature>
<evidence type="ECO:0000256" key="1">
    <source>
        <dbReference type="SAM" id="MobiDB-lite"/>
    </source>
</evidence>
<sequence length="207" mass="22930">MTNLGKSWELCIGWIRRRCQRLVSLPEAPHRIALGFCVGFFLGFTPFFGFKTVLAIAIAWVLRGNKIAALIGLNLHDIVLPLLPALFKIEYIVGNWVLGRTDAPPSILQHLREVRFSDALHGELLSTLGIPLIVGSFVLGLPATVAVYFAIHHFVETHKQAALLEEVDFPWAEGDQPTVRDPLHRPLHLSTDSKRQPSNDTGAGSSR</sequence>
<feature type="domain" description="DUF2062" evidence="3">
    <location>
        <begin position="14"/>
        <end position="161"/>
    </location>
</feature>
<gene>
    <name evidence="4" type="ORF">MPNT_70022</name>
</gene>
<dbReference type="EMBL" id="CAJNOB010000067">
    <property type="protein sequence ID" value="CAF0704450.1"/>
    <property type="molecule type" value="Genomic_DNA"/>
</dbReference>
<feature type="transmembrane region" description="Helical" evidence="2">
    <location>
        <begin position="67"/>
        <end position="87"/>
    </location>
</feature>
<keyword evidence="2" id="KW-0812">Transmembrane</keyword>
<dbReference type="InterPro" id="IPR018639">
    <property type="entry name" value="DUF2062"/>
</dbReference>
<evidence type="ECO:0000256" key="2">
    <source>
        <dbReference type="SAM" id="Phobius"/>
    </source>
</evidence>
<dbReference type="PANTHER" id="PTHR40547">
    <property type="entry name" value="SLL0298 PROTEIN"/>
    <property type="match status" value="1"/>
</dbReference>
<dbReference type="Proteomes" id="UP000663859">
    <property type="component" value="Unassembled WGS sequence"/>
</dbReference>
<comment type="caution">
    <text evidence="4">The sequence shown here is derived from an EMBL/GenBank/DDBJ whole genome shotgun (WGS) entry which is preliminary data.</text>
</comment>
<keyword evidence="2" id="KW-0472">Membrane</keyword>
<evidence type="ECO:0000259" key="3">
    <source>
        <dbReference type="Pfam" id="PF09835"/>
    </source>
</evidence>
<dbReference type="AlphaFoldDB" id="A0A8J2BVM2"/>
<name>A0A8J2BVM2_9BACT</name>
<protein>
    <recommendedName>
        <fullName evidence="3">DUF2062 domain-containing protein</fullName>
    </recommendedName>
</protein>
<feature type="compositionally biased region" description="Polar residues" evidence="1">
    <location>
        <begin position="198"/>
        <end position="207"/>
    </location>
</feature>
<keyword evidence="2" id="KW-1133">Transmembrane helix</keyword>
<feature type="region of interest" description="Disordered" evidence="1">
    <location>
        <begin position="175"/>
        <end position="207"/>
    </location>
</feature>
<dbReference type="Pfam" id="PF09835">
    <property type="entry name" value="DUF2062"/>
    <property type="match status" value="1"/>
</dbReference>
<dbReference type="RefSeq" id="WP_174582504.1">
    <property type="nucleotide sequence ID" value="NZ_CAJNOB010000067.1"/>
</dbReference>
<evidence type="ECO:0000313" key="4">
    <source>
        <dbReference type="EMBL" id="CAF0704450.1"/>
    </source>
</evidence>
<accession>A0A8J2BVM2</accession>
<reference evidence="4" key="1">
    <citation type="submission" date="2021-02" db="EMBL/GenBank/DDBJ databases">
        <authorList>
            <person name="Cremers G."/>
            <person name="Picone N."/>
        </authorList>
    </citation>
    <scope>NUCLEOTIDE SEQUENCE</scope>
    <source>
        <strain evidence="4">PQ17</strain>
    </source>
</reference>
<feature type="transmembrane region" description="Helical" evidence="2">
    <location>
        <begin position="128"/>
        <end position="151"/>
    </location>
</feature>
<evidence type="ECO:0000313" key="5">
    <source>
        <dbReference type="Proteomes" id="UP000663859"/>
    </source>
</evidence>
<dbReference type="PANTHER" id="PTHR40547:SF1">
    <property type="entry name" value="SLL0298 PROTEIN"/>
    <property type="match status" value="1"/>
</dbReference>
<organism evidence="4 5">
    <name type="scientific">Candidatus Methylacidithermus pantelleriae</name>
    <dbReference type="NCBI Taxonomy" id="2744239"/>
    <lineage>
        <taxon>Bacteria</taxon>
        <taxon>Pseudomonadati</taxon>
        <taxon>Verrucomicrobiota</taxon>
        <taxon>Methylacidiphilae</taxon>
        <taxon>Methylacidiphilales</taxon>
        <taxon>Methylacidiphilaceae</taxon>
        <taxon>Candidatus Methylacidithermus</taxon>
    </lineage>
</organism>
<proteinExistence type="predicted"/>
<keyword evidence="5" id="KW-1185">Reference proteome</keyword>